<dbReference type="EMBL" id="MLIQ01000014">
    <property type="protein sequence ID" value="OHU57036.1"/>
    <property type="molecule type" value="Genomic_DNA"/>
</dbReference>
<name>A0A1S1LRX0_MYCCH</name>
<sequence>MKTTVQNSVWSADDSAAASREGWDLFACSGSAHGDLQLQRFDCPAEVESAPNPYPFATDTDVWRHVRTRAAGGSALHRKALAILRTMNPEEAQRIARIDV</sequence>
<reference evidence="1 2" key="1">
    <citation type="submission" date="2016-10" db="EMBL/GenBank/DDBJ databases">
        <title>Evaluation of Human, Veterinary and Environmental Mycobacterium chelonae Isolates by Core Genome Phylogenomic Analysis, Targeted Gene Comparison, and Anti-microbial Susceptibility Patterns: A Tale of Mistaken Identities.</title>
        <authorList>
            <person name="Fogelson S.B."/>
            <person name="Camus A.C."/>
            <person name="Lorenz W."/>
            <person name="Vasireddy R."/>
            <person name="Vasireddy S."/>
            <person name="Smith T."/>
            <person name="Brown-Elliott B.A."/>
            <person name="Wallace R.J.Jr."/>
            <person name="Hasan N.A."/>
            <person name="Reischl U."/>
            <person name="Sanchez S."/>
        </authorList>
    </citation>
    <scope>NUCLEOTIDE SEQUENCE [LARGE SCALE GENOMIC DNA]</scope>
    <source>
        <strain evidence="1 2">15515</strain>
    </source>
</reference>
<evidence type="ECO:0000313" key="2">
    <source>
        <dbReference type="Proteomes" id="UP000180043"/>
    </source>
</evidence>
<gene>
    <name evidence="1" type="ORF">BKG82_12635</name>
</gene>
<dbReference type="RefSeq" id="WP_070947410.1">
    <property type="nucleotide sequence ID" value="NZ_MLIQ01000014.1"/>
</dbReference>
<evidence type="ECO:0000313" key="1">
    <source>
        <dbReference type="EMBL" id="OHU57036.1"/>
    </source>
</evidence>
<accession>A0A1S1LRX0</accession>
<protein>
    <submittedName>
        <fullName evidence="1">Uncharacterized protein</fullName>
    </submittedName>
</protein>
<comment type="caution">
    <text evidence="1">The sequence shown here is derived from an EMBL/GenBank/DDBJ whole genome shotgun (WGS) entry which is preliminary data.</text>
</comment>
<organism evidence="1 2">
    <name type="scientific">Mycobacteroides chelonae</name>
    <name type="common">Mycobacterium chelonae</name>
    <dbReference type="NCBI Taxonomy" id="1774"/>
    <lineage>
        <taxon>Bacteria</taxon>
        <taxon>Bacillati</taxon>
        <taxon>Actinomycetota</taxon>
        <taxon>Actinomycetes</taxon>
        <taxon>Mycobacteriales</taxon>
        <taxon>Mycobacteriaceae</taxon>
        <taxon>Mycobacteroides</taxon>
    </lineage>
</organism>
<proteinExistence type="predicted"/>
<dbReference type="Proteomes" id="UP000180043">
    <property type="component" value="Unassembled WGS sequence"/>
</dbReference>
<dbReference type="AlphaFoldDB" id="A0A1S1LRX0"/>